<name>A0ABM7VI19_9BACT</name>
<reference evidence="2 3" key="1">
    <citation type="submission" date="2021-12" db="EMBL/GenBank/DDBJ databases">
        <title>Genome sequencing of bacteria with rrn-lacking chromosome and rrn-plasmid.</title>
        <authorList>
            <person name="Anda M."/>
            <person name="Iwasaki W."/>
        </authorList>
    </citation>
    <scope>NUCLEOTIDE SEQUENCE [LARGE SCALE GENOMIC DNA]</scope>
    <source>
        <strain evidence="2 3">NBRC 101262</strain>
        <plasmid evidence="2 3">pPP1</plasmid>
    </source>
</reference>
<organism evidence="2 3">
    <name type="scientific">Persicobacter psychrovividus</name>
    <dbReference type="NCBI Taxonomy" id="387638"/>
    <lineage>
        <taxon>Bacteria</taxon>
        <taxon>Pseudomonadati</taxon>
        <taxon>Bacteroidota</taxon>
        <taxon>Cytophagia</taxon>
        <taxon>Cytophagales</taxon>
        <taxon>Persicobacteraceae</taxon>
        <taxon>Persicobacter</taxon>
    </lineage>
</organism>
<evidence type="ECO:0000256" key="1">
    <source>
        <dbReference type="SAM" id="Coils"/>
    </source>
</evidence>
<feature type="coiled-coil region" evidence="1">
    <location>
        <begin position="83"/>
        <end position="140"/>
    </location>
</feature>
<proteinExistence type="predicted"/>
<dbReference type="EMBL" id="AP025293">
    <property type="protein sequence ID" value="BDD00614.1"/>
    <property type="molecule type" value="Genomic_DNA"/>
</dbReference>
<gene>
    <name evidence="2" type="ORF">PEPS_28940</name>
</gene>
<protein>
    <submittedName>
        <fullName evidence="2">Uncharacterized protein</fullName>
    </submittedName>
</protein>
<keyword evidence="1" id="KW-0175">Coiled coil</keyword>
<sequence length="173" mass="20656">MSLLSRIFGQKKTPVKTLFIDENDPEEKVTIKMVDEDEADNDDFRNISDVYSYLRQDWQQRGFEDAIKNPELSNLALMKNVIVDDFNLRIQELRLKYEMELRELEHRIDFNRKNLLDQIAEDLEVKKKKHNMSIDELQQIKASISEEGSIFRNSLKKYEAGFIQKIRENEKER</sequence>
<geneLocation type="plasmid" evidence="2 3">
    <name>pPP1</name>
</geneLocation>
<dbReference type="Proteomes" id="UP001354989">
    <property type="component" value="Plasmid pPP1"/>
</dbReference>
<evidence type="ECO:0000313" key="3">
    <source>
        <dbReference type="Proteomes" id="UP001354989"/>
    </source>
</evidence>
<keyword evidence="3" id="KW-1185">Reference proteome</keyword>
<accession>A0ABM7VI19</accession>
<keyword evidence="2" id="KW-0614">Plasmid</keyword>
<dbReference type="RefSeq" id="WP_338398446.1">
    <property type="nucleotide sequence ID" value="NZ_AP025293.1"/>
</dbReference>
<evidence type="ECO:0000313" key="2">
    <source>
        <dbReference type="EMBL" id="BDD00614.1"/>
    </source>
</evidence>